<keyword evidence="2" id="KW-0378">Hydrolase</keyword>
<dbReference type="Proteomes" id="UP001580430">
    <property type="component" value="Unassembled WGS sequence"/>
</dbReference>
<dbReference type="InterPro" id="IPR015797">
    <property type="entry name" value="NUDIX_hydrolase-like_dom_sf"/>
</dbReference>
<gene>
    <name evidence="4" type="ORF">ACE5LO_02500</name>
</gene>
<dbReference type="EMBL" id="JBHIRY010000001">
    <property type="protein sequence ID" value="MFB5759256.1"/>
    <property type="molecule type" value="Genomic_DNA"/>
</dbReference>
<name>A0ABV5BVS1_9BACL</name>
<reference evidence="4 5" key="1">
    <citation type="submission" date="2024-09" db="EMBL/GenBank/DDBJ databases">
        <title>Paenibacillus zeirhizospherea sp. nov., isolated from surface of the maize (Zea mays) roots in a horticulture field, Hungary.</title>
        <authorList>
            <person name="Marton D."/>
            <person name="Farkas M."/>
            <person name="Bedics A."/>
            <person name="Toth E."/>
            <person name="Tancsics A."/>
            <person name="Boka K."/>
            <person name="Marati G."/>
            <person name="Kriszt B."/>
            <person name="Cserhati M."/>
        </authorList>
    </citation>
    <scope>NUCLEOTIDE SEQUENCE [LARGE SCALE GENOMIC DNA]</scope>
    <source>
        <strain evidence="4 5">JCM 18446</strain>
    </source>
</reference>
<comment type="caution">
    <text evidence="4">The sequence shown here is derived from an EMBL/GenBank/DDBJ whole genome shotgun (WGS) entry which is preliminary data.</text>
</comment>
<dbReference type="Gene3D" id="3.90.79.10">
    <property type="entry name" value="Nucleoside Triphosphate Pyrophosphohydrolase"/>
    <property type="match status" value="1"/>
</dbReference>
<dbReference type="PANTHER" id="PTHR43736">
    <property type="entry name" value="ADP-RIBOSE PYROPHOSPHATASE"/>
    <property type="match status" value="1"/>
</dbReference>
<dbReference type="PANTHER" id="PTHR43736:SF1">
    <property type="entry name" value="DIHYDRONEOPTERIN TRIPHOSPHATE DIPHOSPHATASE"/>
    <property type="match status" value="1"/>
</dbReference>
<protein>
    <submittedName>
        <fullName evidence="4">NUDIX domain-containing protein</fullName>
    </submittedName>
</protein>
<keyword evidence="5" id="KW-1185">Reference proteome</keyword>
<evidence type="ECO:0000256" key="2">
    <source>
        <dbReference type="ARBA" id="ARBA00022801"/>
    </source>
</evidence>
<evidence type="ECO:0000313" key="5">
    <source>
        <dbReference type="Proteomes" id="UP001580430"/>
    </source>
</evidence>
<dbReference type="SUPFAM" id="SSF55811">
    <property type="entry name" value="Nudix"/>
    <property type="match status" value="1"/>
</dbReference>
<evidence type="ECO:0000259" key="3">
    <source>
        <dbReference type="PROSITE" id="PS51462"/>
    </source>
</evidence>
<organism evidence="4 5">
    <name type="scientific">Paenibacillus medicaginis</name>
    <dbReference type="NCBI Taxonomy" id="1470560"/>
    <lineage>
        <taxon>Bacteria</taxon>
        <taxon>Bacillati</taxon>
        <taxon>Bacillota</taxon>
        <taxon>Bacilli</taxon>
        <taxon>Bacillales</taxon>
        <taxon>Paenibacillaceae</taxon>
        <taxon>Paenibacillus</taxon>
    </lineage>
</organism>
<dbReference type="InterPro" id="IPR020084">
    <property type="entry name" value="NUDIX_hydrolase_CS"/>
</dbReference>
<evidence type="ECO:0000313" key="4">
    <source>
        <dbReference type="EMBL" id="MFB5759256.1"/>
    </source>
</evidence>
<dbReference type="Pfam" id="PF00293">
    <property type="entry name" value="NUDIX"/>
    <property type="match status" value="1"/>
</dbReference>
<proteinExistence type="inferred from homology"/>
<dbReference type="InterPro" id="IPR000086">
    <property type="entry name" value="NUDIX_hydrolase_dom"/>
</dbReference>
<dbReference type="RefSeq" id="WP_375518498.1">
    <property type="nucleotide sequence ID" value="NZ_JBHIRY010000001.1"/>
</dbReference>
<sequence length="145" mass="17077">MYFNVDGIKVYFDEIEPKEFHSVLVVLRQDQKWLLVKNKNRGWEFPGGTRELNETFAETAIREAREESGSNIKDIKYEGYYILPHGEITIITTAQVDKREELTGGFETEEVKLFSDLPKDLSFNDGLYEFIIERRWNTNYLGERV</sequence>
<feature type="domain" description="Nudix hydrolase" evidence="3">
    <location>
        <begin position="1"/>
        <end position="134"/>
    </location>
</feature>
<evidence type="ECO:0000256" key="1">
    <source>
        <dbReference type="ARBA" id="ARBA00005582"/>
    </source>
</evidence>
<dbReference type="PROSITE" id="PS51462">
    <property type="entry name" value="NUDIX"/>
    <property type="match status" value="1"/>
</dbReference>
<comment type="similarity">
    <text evidence="1">Belongs to the Nudix hydrolase family.</text>
</comment>
<dbReference type="PROSITE" id="PS00893">
    <property type="entry name" value="NUDIX_BOX"/>
    <property type="match status" value="1"/>
</dbReference>
<accession>A0ABV5BVS1</accession>